<accession>A0A0F6MQQ4</accession>
<keyword evidence="1" id="KW-0472">Membrane</keyword>
<dbReference type="RefSeq" id="WP_002674781.1">
    <property type="nucleotide sequence ID" value="NZ_CM001797.1"/>
</dbReference>
<feature type="transmembrane region" description="Helical" evidence="1">
    <location>
        <begin position="12"/>
        <end position="38"/>
    </location>
</feature>
<reference evidence="2" key="1">
    <citation type="submission" date="2012-01" db="EMBL/GenBank/DDBJ databases">
        <title>The Genome Sequence of Treponema denticola OTK.</title>
        <authorList>
            <consortium name="The Broad Institute Genome Sequencing Platform"/>
            <person name="Earl A."/>
            <person name="Ward D."/>
            <person name="Feldgarden M."/>
            <person name="Gevers D."/>
            <person name="Blanton J.M."/>
            <person name="Fenno C.J."/>
            <person name="Baranova O.V."/>
            <person name="Mathney J."/>
            <person name="Dewhirst F.E."/>
            <person name="Izard J."/>
            <person name="Young S.K."/>
            <person name="Zeng Q."/>
            <person name="Gargeya S."/>
            <person name="Fitzgerald M."/>
            <person name="Haas B."/>
            <person name="Abouelleil A."/>
            <person name="Alvarado L."/>
            <person name="Arachchi H.M."/>
            <person name="Berlin A."/>
            <person name="Chapman S.B."/>
            <person name="Gearin G."/>
            <person name="Goldberg J."/>
            <person name="Griggs A."/>
            <person name="Gujja S."/>
            <person name="Hansen M."/>
            <person name="Heiman D."/>
            <person name="Howarth C."/>
            <person name="Larimer J."/>
            <person name="Lui A."/>
            <person name="MacDonald P.J.P."/>
            <person name="McCowen C."/>
            <person name="Montmayeur A."/>
            <person name="Murphy C."/>
            <person name="Neiman D."/>
            <person name="Pearson M."/>
            <person name="Priest M."/>
            <person name="Roberts A."/>
            <person name="Saif S."/>
            <person name="Shea T."/>
            <person name="Sisk P."/>
            <person name="Stolte C."/>
            <person name="Sykes S."/>
            <person name="Wortman J."/>
            <person name="Nusbaum C."/>
            <person name="Birren B."/>
        </authorList>
    </citation>
    <scope>NUCLEOTIDE SEQUENCE [LARGE SCALE GENOMIC DNA]</scope>
    <source>
        <strain evidence="2">OTK</strain>
    </source>
</reference>
<evidence type="ECO:0000256" key="1">
    <source>
        <dbReference type="SAM" id="Phobius"/>
    </source>
</evidence>
<proteinExistence type="predicted"/>
<keyword evidence="1" id="KW-0812">Transmembrane</keyword>
<gene>
    <name evidence="2" type="ORF">HMPREF9723_00438</name>
</gene>
<comment type="caution">
    <text evidence="2">The sequence shown here is derived from an EMBL/GenBank/DDBJ whole genome shotgun (WGS) entry which is preliminary data.</text>
</comment>
<dbReference type="Proteomes" id="UP000011701">
    <property type="component" value="Chromosome"/>
</dbReference>
<protein>
    <submittedName>
        <fullName evidence="2">Uncharacterized protein</fullName>
    </submittedName>
</protein>
<feature type="transmembrane region" description="Helical" evidence="1">
    <location>
        <begin position="44"/>
        <end position="64"/>
    </location>
</feature>
<evidence type="ECO:0000313" key="2">
    <source>
        <dbReference type="EMBL" id="EMB23300.1"/>
    </source>
</evidence>
<dbReference type="AlphaFoldDB" id="A0A0F6MQQ4"/>
<sequence length="73" mass="8309">MEKENKKTGAKQYSLFAQIFSALWIIILTICKGFNFISLEISDIIYSGIAIAGIFMPVYFSIWLDKIKDIKLG</sequence>
<dbReference type="PATRIC" id="fig|999434.4.peg.460"/>
<dbReference type="EMBL" id="AGDY01000004">
    <property type="protein sequence ID" value="EMB23300.1"/>
    <property type="molecule type" value="Genomic_DNA"/>
</dbReference>
<keyword evidence="1" id="KW-1133">Transmembrane helix</keyword>
<dbReference type="HOGENOM" id="CLU_2703733_0_0_12"/>
<organism evidence="2">
    <name type="scientific">Treponema denticola OTK</name>
    <dbReference type="NCBI Taxonomy" id="999434"/>
    <lineage>
        <taxon>Bacteria</taxon>
        <taxon>Pseudomonadati</taxon>
        <taxon>Spirochaetota</taxon>
        <taxon>Spirochaetia</taxon>
        <taxon>Spirochaetales</taxon>
        <taxon>Treponemataceae</taxon>
        <taxon>Treponema</taxon>
    </lineage>
</organism>
<name>A0A0F6MQQ4_TREDN</name>